<dbReference type="AlphaFoldDB" id="M2NR15"/>
<sequence>MKMNEMSPTNPRTAPMTEAEVATGQLIVRASGAAAARAAILGDRKAGPDGIQLLLRCTVPRAVAEDGAKLGFAGCVLHVLPVGGHDGETPGRQGVVMLTLPVAEFSLSFGELQPLMFRPVFVDASLRALFSSAIAHVLAVSEALDPHGLAHHLRGLAELVLRSVLRAELDRADALATRRREAVRYMRERLADPSLGADQVAEALYISRRRLYQLFDDGQGISERIKGLRVERAKTLLSDPAKAARGIAEIAKDCGFTSAAHFSRTFRKAVGRTPREFRERALAH</sequence>
<evidence type="ECO:0000259" key="4">
    <source>
        <dbReference type="PROSITE" id="PS01124"/>
    </source>
</evidence>
<dbReference type="InterPro" id="IPR009057">
    <property type="entry name" value="Homeodomain-like_sf"/>
</dbReference>
<evidence type="ECO:0000313" key="6">
    <source>
        <dbReference type="Proteomes" id="UP000014137"/>
    </source>
</evidence>
<dbReference type="PANTHER" id="PTHR46796">
    <property type="entry name" value="HTH-TYPE TRANSCRIPTIONAL ACTIVATOR RHAS-RELATED"/>
    <property type="match status" value="1"/>
</dbReference>
<feature type="domain" description="HTH araC/xylS-type" evidence="4">
    <location>
        <begin position="180"/>
        <end position="280"/>
    </location>
</feature>
<reference evidence="5 6" key="1">
    <citation type="submission" date="2012-10" db="EMBL/GenBank/DDBJ databases">
        <title>Genome assembly of Amycolatopsis azurea DSM 43854.</title>
        <authorList>
            <person name="Khatri I."/>
            <person name="Kaur I."/>
            <person name="Subramanian S."/>
            <person name="Mayilraj S."/>
        </authorList>
    </citation>
    <scope>NUCLEOTIDE SEQUENCE [LARGE SCALE GENOMIC DNA]</scope>
    <source>
        <strain evidence="5 6">DSM 43854</strain>
    </source>
</reference>
<dbReference type="Pfam" id="PF12833">
    <property type="entry name" value="HTH_18"/>
    <property type="match status" value="1"/>
</dbReference>
<protein>
    <submittedName>
        <fullName evidence="5">Transcriptional regulator</fullName>
    </submittedName>
</protein>
<keyword evidence="2" id="KW-0238">DNA-binding</keyword>
<evidence type="ECO:0000256" key="2">
    <source>
        <dbReference type="ARBA" id="ARBA00023125"/>
    </source>
</evidence>
<dbReference type="PRINTS" id="PR00032">
    <property type="entry name" value="HTHARAC"/>
</dbReference>
<comment type="caution">
    <text evidence="5">The sequence shown here is derived from an EMBL/GenBank/DDBJ whole genome shotgun (WGS) entry which is preliminary data.</text>
</comment>
<dbReference type="PANTHER" id="PTHR46796:SF6">
    <property type="entry name" value="ARAC SUBFAMILY"/>
    <property type="match status" value="1"/>
</dbReference>
<dbReference type="GO" id="GO:0043565">
    <property type="term" value="F:sequence-specific DNA binding"/>
    <property type="evidence" value="ECO:0007669"/>
    <property type="project" value="InterPro"/>
</dbReference>
<dbReference type="InterPro" id="IPR050204">
    <property type="entry name" value="AraC_XylS_family_regulators"/>
</dbReference>
<dbReference type="Gene3D" id="1.10.10.60">
    <property type="entry name" value="Homeodomain-like"/>
    <property type="match status" value="1"/>
</dbReference>
<accession>M2NR15</accession>
<dbReference type="PROSITE" id="PS01124">
    <property type="entry name" value="HTH_ARAC_FAMILY_2"/>
    <property type="match status" value="1"/>
</dbReference>
<dbReference type="PATRIC" id="fig|1238180.3.peg.5695"/>
<dbReference type="InterPro" id="IPR018060">
    <property type="entry name" value="HTH_AraC"/>
</dbReference>
<evidence type="ECO:0000256" key="1">
    <source>
        <dbReference type="ARBA" id="ARBA00023015"/>
    </source>
</evidence>
<dbReference type="SUPFAM" id="SSF46689">
    <property type="entry name" value="Homeodomain-like"/>
    <property type="match status" value="1"/>
</dbReference>
<dbReference type="Proteomes" id="UP000014137">
    <property type="component" value="Unassembled WGS sequence"/>
</dbReference>
<keyword evidence="3" id="KW-0804">Transcription</keyword>
<keyword evidence="1" id="KW-0805">Transcription regulation</keyword>
<organism evidence="5 6">
    <name type="scientific">Amycolatopsis azurea DSM 43854</name>
    <dbReference type="NCBI Taxonomy" id="1238180"/>
    <lineage>
        <taxon>Bacteria</taxon>
        <taxon>Bacillati</taxon>
        <taxon>Actinomycetota</taxon>
        <taxon>Actinomycetes</taxon>
        <taxon>Pseudonocardiales</taxon>
        <taxon>Pseudonocardiaceae</taxon>
        <taxon>Amycolatopsis</taxon>
    </lineage>
</organism>
<evidence type="ECO:0000313" key="5">
    <source>
        <dbReference type="EMBL" id="EMD24759.1"/>
    </source>
</evidence>
<evidence type="ECO:0000256" key="3">
    <source>
        <dbReference type="ARBA" id="ARBA00023163"/>
    </source>
</evidence>
<proteinExistence type="predicted"/>
<name>M2NR15_9PSEU</name>
<dbReference type="GO" id="GO:0003700">
    <property type="term" value="F:DNA-binding transcription factor activity"/>
    <property type="evidence" value="ECO:0007669"/>
    <property type="project" value="InterPro"/>
</dbReference>
<dbReference type="InterPro" id="IPR020449">
    <property type="entry name" value="Tscrpt_reg_AraC-type_HTH"/>
</dbReference>
<dbReference type="EMBL" id="ANMG01000055">
    <property type="protein sequence ID" value="EMD24759.1"/>
    <property type="molecule type" value="Genomic_DNA"/>
</dbReference>
<dbReference type="SMART" id="SM00342">
    <property type="entry name" value="HTH_ARAC"/>
    <property type="match status" value="1"/>
</dbReference>
<gene>
    <name evidence="5" type="ORF">C791_5779</name>
</gene>